<dbReference type="GO" id="GO:0005929">
    <property type="term" value="C:cilium"/>
    <property type="evidence" value="ECO:0007669"/>
    <property type="project" value="UniProtKB-ARBA"/>
</dbReference>
<protein>
    <recommendedName>
        <fullName evidence="10">Centrosomal protein 20</fullName>
    </recommendedName>
    <alternativeName>
        <fullName evidence="11">FGFR1OP N-terminal-like protein</fullName>
    </alternativeName>
    <alternativeName>
        <fullName evidence="12">LisH domain-containing protein FOPNL</fullName>
    </alternativeName>
</protein>
<dbReference type="GO" id="GO:0030030">
    <property type="term" value="P:cell projection organization"/>
    <property type="evidence" value="ECO:0007669"/>
    <property type="project" value="UniProtKB-KW"/>
</dbReference>
<feature type="transmembrane region" description="Helical" evidence="13">
    <location>
        <begin position="12"/>
        <end position="33"/>
    </location>
</feature>
<dbReference type="GO" id="GO:0034451">
    <property type="term" value="C:centriolar satellite"/>
    <property type="evidence" value="ECO:0007669"/>
    <property type="project" value="UniProtKB-SubCell"/>
</dbReference>
<dbReference type="GO" id="GO:0034453">
    <property type="term" value="P:microtubule anchoring"/>
    <property type="evidence" value="ECO:0007669"/>
    <property type="project" value="InterPro"/>
</dbReference>
<evidence type="ECO:0000256" key="7">
    <source>
        <dbReference type="ARBA" id="ARBA00023212"/>
    </source>
</evidence>
<comment type="function">
    <text evidence="9">Involved in the biogenesis of cilia. Required for the recruitment of PLK1 to centrosomes and S phase progression.</text>
</comment>
<name>A0A7J6YDE2_TRYCR</name>
<dbReference type="EMBL" id="JABDHM010000014">
    <property type="protein sequence ID" value="KAF5224128.1"/>
    <property type="molecule type" value="Genomic_DNA"/>
</dbReference>
<evidence type="ECO:0000256" key="13">
    <source>
        <dbReference type="SAM" id="Phobius"/>
    </source>
</evidence>
<keyword evidence="13" id="KW-0812">Transmembrane</keyword>
<evidence type="ECO:0000259" key="14">
    <source>
        <dbReference type="Pfam" id="PF09398"/>
    </source>
</evidence>
<accession>A0A7J6YDE2</accession>
<comment type="subcellular location">
    <subcellularLocation>
        <location evidence="1">Cytoplasm</location>
        <location evidence="1">Cytoskeleton</location>
        <location evidence="1">Cilium basal body</location>
    </subcellularLocation>
    <subcellularLocation>
        <location evidence="3">Cytoplasm</location>
        <location evidence="3">Cytoskeleton</location>
        <location evidence="3">Microtubule organizing center</location>
        <location evidence="3">Centrosome</location>
        <location evidence="3">Centriolar satellite</location>
    </subcellularLocation>
    <subcellularLocation>
        <location evidence="2">Cytoplasmic granule</location>
    </subcellularLocation>
</comment>
<keyword evidence="13" id="KW-1133">Transmembrane helix</keyword>
<reference evidence="15 16" key="1">
    <citation type="journal article" date="2019" name="Genome Biol. Evol.">
        <title>Nanopore Sequencing Significantly Improves Genome Assembly of the Protozoan Parasite Trypanosoma cruzi.</title>
        <authorList>
            <person name="Diaz-Viraque F."/>
            <person name="Pita S."/>
            <person name="Greif G."/>
            <person name="de Souza R.C.M."/>
            <person name="Iraola G."/>
            <person name="Robello C."/>
        </authorList>
    </citation>
    <scope>NUCLEOTIDE SEQUENCE [LARGE SCALE GENOMIC DNA]</scope>
    <source>
        <strain evidence="15 16">Berenice</strain>
    </source>
</reference>
<evidence type="ECO:0000256" key="11">
    <source>
        <dbReference type="ARBA" id="ARBA00076755"/>
    </source>
</evidence>
<keyword evidence="13" id="KW-0472">Membrane</keyword>
<comment type="similarity">
    <text evidence="4">Belongs to the CEP43 family.</text>
</comment>
<dbReference type="InterPro" id="IPR006594">
    <property type="entry name" value="LisH"/>
</dbReference>
<gene>
    <name evidence="15" type="ORF">ECC02_002714</name>
</gene>
<evidence type="ECO:0000256" key="4">
    <source>
        <dbReference type="ARBA" id="ARBA00005385"/>
    </source>
</evidence>
<dbReference type="Proteomes" id="UP000583944">
    <property type="component" value="Unassembled WGS sequence"/>
</dbReference>
<keyword evidence="6" id="KW-0970">Cilium biogenesis/degradation</keyword>
<feature type="domain" description="FGFR1 oncogene partner (FOP) N-terminal dimerisation" evidence="14">
    <location>
        <begin position="172"/>
        <end position="232"/>
    </location>
</feature>
<evidence type="ECO:0000313" key="16">
    <source>
        <dbReference type="Proteomes" id="UP000583944"/>
    </source>
</evidence>
<sequence length="241" mass="26761">MQEKCPEFVVKWHLSLLFIYFSFVTFIVFFFNFSLFLYILLYLCVCASVSPFLNFNYCVVQFSAVSIQHPPIYPPACTHECAASSLFSFFFFFFEVVVCSLPWAEGTTAAAMAMARQESLKEAMREVLETKGVMDHVKAELRAAIFHALQDSSAHEDGASSNRPPVPPENLLLNELIKEYMAFNGMEHSLSVFRVESGSAKNTSAPVPRAVLAAQLNMTGAPASVPLLYAMLHESRAAADG</sequence>
<evidence type="ECO:0000256" key="6">
    <source>
        <dbReference type="ARBA" id="ARBA00022794"/>
    </source>
</evidence>
<keyword evidence="7" id="KW-0206">Cytoskeleton</keyword>
<dbReference type="PROSITE" id="PS50896">
    <property type="entry name" value="LISH"/>
    <property type="match status" value="1"/>
</dbReference>
<evidence type="ECO:0000256" key="9">
    <source>
        <dbReference type="ARBA" id="ARBA00055043"/>
    </source>
</evidence>
<dbReference type="Gene3D" id="1.20.960.40">
    <property type="match status" value="1"/>
</dbReference>
<evidence type="ECO:0000256" key="12">
    <source>
        <dbReference type="ARBA" id="ARBA00081996"/>
    </source>
</evidence>
<evidence type="ECO:0000256" key="8">
    <source>
        <dbReference type="ARBA" id="ARBA00023273"/>
    </source>
</evidence>
<dbReference type="PANTHER" id="PTHR15431:SF4">
    <property type="entry name" value="PROTEIN TONNEAU 1B"/>
    <property type="match status" value="1"/>
</dbReference>
<organism evidence="15 16">
    <name type="scientific">Trypanosoma cruzi</name>
    <dbReference type="NCBI Taxonomy" id="5693"/>
    <lineage>
        <taxon>Eukaryota</taxon>
        <taxon>Discoba</taxon>
        <taxon>Euglenozoa</taxon>
        <taxon>Kinetoplastea</taxon>
        <taxon>Metakinetoplastina</taxon>
        <taxon>Trypanosomatida</taxon>
        <taxon>Trypanosomatidae</taxon>
        <taxon>Trypanosoma</taxon>
        <taxon>Schizotrypanum</taxon>
    </lineage>
</organism>
<keyword evidence="5" id="KW-0963">Cytoplasm</keyword>
<evidence type="ECO:0000256" key="1">
    <source>
        <dbReference type="ARBA" id="ARBA00004120"/>
    </source>
</evidence>
<proteinExistence type="inferred from homology"/>
<feature type="transmembrane region" description="Helical" evidence="13">
    <location>
        <begin position="39"/>
        <end position="60"/>
    </location>
</feature>
<dbReference type="FunFam" id="1.20.960.40:FF:000002">
    <property type="entry name" value="LisH domain-containing protein FOPNL"/>
    <property type="match status" value="1"/>
</dbReference>
<dbReference type="VEuPathDB" id="TriTrypDB:ECC02_002714"/>
<dbReference type="InterPro" id="IPR018993">
    <property type="entry name" value="FOP_dimerisation-dom_N"/>
</dbReference>
<evidence type="ECO:0000313" key="15">
    <source>
        <dbReference type="EMBL" id="KAF5224128.1"/>
    </source>
</evidence>
<feature type="transmembrane region" description="Helical" evidence="13">
    <location>
        <begin position="81"/>
        <end position="104"/>
    </location>
</feature>
<evidence type="ECO:0000256" key="5">
    <source>
        <dbReference type="ARBA" id="ARBA00022490"/>
    </source>
</evidence>
<dbReference type="AlphaFoldDB" id="A0A7J6YDE2"/>
<evidence type="ECO:0000256" key="3">
    <source>
        <dbReference type="ARBA" id="ARBA00004607"/>
    </source>
</evidence>
<evidence type="ECO:0000256" key="2">
    <source>
        <dbReference type="ARBA" id="ARBA00004463"/>
    </source>
</evidence>
<comment type="caution">
    <text evidence="15">The sequence shown here is derived from an EMBL/GenBank/DDBJ whole genome shotgun (WGS) entry which is preliminary data.</text>
</comment>
<dbReference type="Pfam" id="PF09398">
    <property type="entry name" value="FOP_dimer"/>
    <property type="match status" value="1"/>
</dbReference>
<dbReference type="PANTHER" id="PTHR15431">
    <property type="entry name" value="FGFR1 ONCOGENE PARTNER/LISH DOMAIN-CONTAINING PROTEIN"/>
    <property type="match status" value="1"/>
</dbReference>
<keyword evidence="8" id="KW-0966">Cell projection</keyword>
<dbReference type="VEuPathDB" id="TriTrypDB:BCY84_14536"/>
<evidence type="ECO:0000256" key="10">
    <source>
        <dbReference type="ARBA" id="ARBA00070736"/>
    </source>
</evidence>